<evidence type="ECO:0000313" key="7">
    <source>
        <dbReference type="EMBL" id="RXK09554.1"/>
    </source>
</evidence>
<evidence type="ECO:0000313" key="8">
    <source>
        <dbReference type="Proteomes" id="UP000253850"/>
    </source>
</evidence>
<evidence type="ECO:0000259" key="4">
    <source>
        <dbReference type="PROSITE" id="PS50110"/>
    </source>
</evidence>
<feature type="domain" description="Response regulatory" evidence="4">
    <location>
        <begin position="5"/>
        <end position="120"/>
    </location>
</feature>
<dbReference type="Pfam" id="PF00072">
    <property type="entry name" value="Response_reg"/>
    <property type="match status" value="1"/>
</dbReference>
<evidence type="ECO:0000313" key="6">
    <source>
        <dbReference type="EMBL" id="AXH11285.1"/>
    </source>
</evidence>
<keyword evidence="9" id="KW-1185">Reference proteome</keyword>
<evidence type="ECO:0000256" key="2">
    <source>
        <dbReference type="PROSITE-ProRule" id="PRU00169"/>
    </source>
</evidence>
<evidence type="ECO:0000259" key="5">
    <source>
        <dbReference type="PROSITE" id="PS51755"/>
    </source>
</evidence>
<dbReference type="InterPro" id="IPR036388">
    <property type="entry name" value="WH-like_DNA-bd_sf"/>
</dbReference>
<dbReference type="SMART" id="SM00448">
    <property type="entry name" value="REC"/>
    <property type="match status" value="1"/>
</dbReference>
<reference evidence="6 8" key="2">
    <citation type="submission" date="2018-07" db="EMBL/GenBank/DDBJ databases">
        <title>Complete genome of the Arcobacter bivalviorum type strain LMG 26154.</title>
        <authorList>
            <person name="Miller W.G."/>
            <person name="Yee E."/>
            <person name="Bono J.L."/>
        </authorList>
    </citation>
    <scope>NUCLEOTIDE SEQUENCE [LARGE SCALE GENOMIC DNA]</scope>
    <source>
        <strain evidence="6 8">LMG 26154</strain>
    </source>
</reference>
<dbReference type="GO" id="GO:0000976">
    <property type="term" value="F:transcription cis-regulatory region binding"/>
    <property type="evidence" value="ECO:0007669"/>
    <property type="project" value="TreeGrafter"/>
</dbReference>
<dbReference type="Proteomes" id="UP000253850">
    <property type="component" value="Chromosome"/>
</dbReference>
<keyword evidence="2" id="KW-0597">Phosphoprotein</keyword>
<keyword evidence="1 3" id="KW-0238">DNA-binding</keyword>
<protein>
    <submittedName>
        <fullName evidence="7">DNA-binding response regulator</fullName>
    </submittedName>
    <submittedName>
        <fullName evidence="6">Two-component system response regulator</fullName>
    </submittedName>
</protein>
<dbReference type="SUPFAM" id="SSF52172">
    <property type="entry name" value="CheY-like"/>
    <property type="match status" value="1"/>
</dbReference>
<gene>
    <name evidence="6" type="ORF">ABIV_0251</name>
    <name evidence="7" type="ORF">CRV05_09625</name>
</gene>
<accession>A0AAX2A7T5</accession>
<organism evidence="7 9">
    <name type="scientific">Halarcobacter bivalviorum</name>
    <dbReference type="NCBI Taxonomy" id="663364"/>
    <lineage>
        <taxon>Bacteria</taxon>
        <taxon>Pseudomonadati</taxon>
        <taxon>Campylobacterota</taxon>
        <taxon>Epsilonproteobacteria</taxon>
        <taxon>Campylobacterales</taxon>
        <taxon>Arcobacteraceae</taxon>
        <taxon>Halarcobacter</taxon>
    </lineage>
</organism>
<dbReference type="Gene3D" id="1.10.10.10">
    <property type="entry name" value="Winged helix-like DNA-binding domain superfamily/Winged helix DNA-binding domain"/>
    <property type="match status" value="1"/>
</dbReference>
<dbReference type="InterPro" id="IPR016032">
    <property type="entry name" value="Sig_transdc_resp-reg_C-effctor"/>
</dbReference>
<evidence type="ECO:0000256" key="1">
    <source>
        <dbReference type="ARBA" id="ARBA00023125"/>
    </source>
</evidence>
<feature type="modified residue" description="4-aspartylphosphate" evidence="2">
    <location>
        <position position="55"/>
    </location>
</feature>
<dbReference type="GO" id="GO:0005829">
    <property type="term" value="C:cytosol"/>
    <property type="evidence" value="ECO:0007669"/>
    <property type="project" value="TreeGrafter"/>
</dbReference>
<dbReference type="InterPro" id="IPR011006">
    <property type="entry name" value="CheY-like_superfamily"/>
</dbReference>
<dbReference type="InterPro" id="IPR001789">
    <property type="entry name" value="Sig_transdc_resp-reg_receiver"/>
</dbReference>
<name>A0AAX2A7T5_9BACT</name>
<dbReference type="SMART" id="SM00862">
    <property type="entry name" value="Trans_reg_C"/>
    <property type="match status" value="1"/>
</dbReference>
<dbReference type="Proteomes" id="UP000289193">
    <property type="component" value="Unassembled WGS sequence"/>
</dbReference>
<evidence type="ECO:0000313" key="9">
    <source>
        <dbReference type="Proteomes" id="UP000289193"/>
    </source>
</evidence>
<dbReference type="Pfam" id="PF00486">
    <property type="entry name" value="Trans_reg_C"/>
    <property type="match status" value="1"/>
</dbReference>
<dbReference type="GO" id="GO:0000156">
    <property type="term" value="F:phosphorelay response regulator activity"/>
    <property type="evidence" value="ECO:0007669"/>
    <property type="project" value="TreeGrafter"/>
</dbReference>
<dbReference type="SUPFAM" id="SSF46894">
    <property type="entry name" value="C-terminal effector domain of the bipartite response regulators"/>
    <property type="match status" value="1"/>
</dbReference>
<dbReference type="PROSITE" id="PS51755">
    <property type="entry name" value="OMPR_PHOB"/>
    <property type="match status" value="1"/>
</dbReference>
<dbReference type="PANTHER" id="PTHR48111">
    <property type="entry name" value="REGULATOR OF RPOS"/>
    <property type="match status" value="1"/>
</dbReference>
<dbReference type="InterPro" id="IPR039420">
    <property type="entry name" value="WalR-like"/>
</dbReference>
<dbReference type="RefSeq" id="WP_114838170.1">
    <property type="nucleotide sequence ID" value="NZ_CP031217.1"/>
</dbReference>
<feature type="DNA-binding region" description="OmpR/PhoB-type" evidence="3">
    <location>
        <begin position="133"/>
        <end position="227"/>
    </location>
</feature>
<dbReference type="PANTHER" id="PTHR48111:SF69">
    <property type="entry name" value="RESPONSE REGULATOR RECEIVER"/>
    <property type="match status" value="1"/>
</dbReference>
<sequence length="229" mass="26276">MNNERILIVEDEVIVALDVKSALKSFGYKRVAYVTNYTDAINFVKEENPTLIFMDINLKNSKDGIETASQIQKIKNIPIIYLTAYSDEKTIGKAVKTNPIGYLLKPFKREELKTTIFLALHKINSSKELFNSEDFIHLGLNYYYNLKDEILFYENIPIKLSIKERALLSILVEAKGNIVSFNTLETLLWPDFPVSNGALRTLLYRVRSKLEYKLIETIPSLGCKLSNKI</sequence>
<proteinExistence type="predicted"/>
<dbReference type="AlphaFoldDB" id="A0AAX2A7T5"/>
<dbReference type="InterPro" id="IPR001867">
    <property type="entry name" value="OmpR/PhoB-type_DNA-bd"/>
</dbReference>
<dbReference type="Gene3D" id="3.40.50.2300">
    <property type="match status" value="1"/>
</dbReference>
<dbReference type="EMBL" id="PDKM01000005">
    <property type="protein sequence ID" value="RXK09554.1"/>
    <property type="molecule type" value="Genomic_DNA"/>
</dbReference>
<feature type="domain" description="OmpR/PhoB-type" evidence="5">
    <location>
        <begin position="133"/>
        <end position="227"/>
    </location>
</feature>
<evidence type="ECO:0000256" key="3">
    <source>
        <dbReference type="PROSITE-ProRule" id="PRU01091"/>
    </source>
</evidence>
<dbReference type="PROSITE" id="PS50110">
    <property type="entry name" value="RESPONSE_REGULATORY"/>
    <property type="match status" value="1"/>
</dbReference>
<dbReference type="CDD" id="cd17534">
    <property type="entry name" value="REC_DC-like"/>
    <property type="match status" value="1"/>
</dbReference>
<dbReference type="EMBL" id="CP031217">
    <property type="protein sequence ID" value="AXH11285.1"/>
    <property type="molecule type" value="Genomic_DNA"/>
</dbReference>
<reference evidence="7 9" key="1">
    <citation type="submission" date="2017-10" db="EMBL/GenBank/DDBJ databases">
        <title>Genomics of the genus Arcobacter.</title>
        <authorList>
            <person name="Perez-Cataluna A."/>
            <person name="Figueras M.J."/>
        </authorList>
    </citation>
    <scope>NUCLEOTIDE SEQUENCE [LARGE SCALE GENOMIC DNA]</scope>
    <source>
        <strain evidence="7 9">CECT 7835</strain>
    </source>
</reference>
<dbReference type="GO" id="GO:0032993">
    <property type="term" value="C:protein-DNA complex"/>
    <property type="evidence" value="ECO:0007669"/>
    <property type="project" value="TreeGrafter"/>
</dbReference>
<dbReference type="GO" id="GO:0006355">
    <property type="term" value="P:regulation of DNA-templated transcription"/>
    <property type="evidence" value="ECO:0007669"/>
    <property type="project" value="InterPro"/>
</dbReference>
<dbReference type="KEGG" id="hbv:ABIV_0251"/>